<dbReference type="InterPro" id="IPR036390">
    <property type="entry name" value="WH_DNA-bd_sf"/>
</dbReference>
<evidence type="ECO:0000313" key="7">
    <source>
        <dbReference type="Proteomes" id="UP001148189"/>
    </source>
</evidence>
<gene>
    <name evidence="6" type="ORF">M5G21_27465</name>
</gene>
<protein>
    <submittedName>
        <fullName evidence="6">LysR family transcriptional regulator</fullName>
    </submittedName>
</protein>
<dbReference type="PROSITE" id="PS50931">
    <property type="entry name" value="HTH_LYSR"/>
    <property type="match status" value="1"/>
</dbReference>
<evidence type="ECO:0000256" key="1">
    <source>
        <dbReference type="ARBA" id="ARBA00009437"/>
    </source>
</evidence>
<reference evidence="6" key="1">
    <citation type="submission" date="2022-05" db="EMBL/GenBank/DDBJ databases">
        <title>Novel Pseudomonas spp. Isolated from a Rainbow Trout Aquaculture Facility.</title>
        <authorList>
            <person name="Testerman T."/>
            <person name="Graf J."/>
        </authorList>
    </citation>
    <scope>NUCLEOTIDE SEQUENCE</scope>
    <source>
        <strain evidence="6">ID1050</strain>
    </source>
</reference>
<evidence type="ECO:0000259" key="5">
    <source>
        <dbReference type="PROSITE" id="PS50931"/>
    </source>
</evidence>
<dbReference type="InterPro" id="IPR005119">
    <property type="entry name" value="LysR_subst-bd"/>
</dbReference>
<dbReference type="PANTHER" id="PTHR30126">
    <property type="entry name" value="HTH-TYPE TRANSCRIPTIONAL REGULATOR"/>
    <property type="match status" value="1"/>
</dbReference>
<sequence>MKNARKLDIGRLIAFVTVCEEGSVTAASRKLGIAQPALTVTLTKLEQAIGVQLLTRDARGASPTALGQRFLSSAYELLGMAEMAYKKIHEDSDFPEGEVVIGVPYSCANVLVVPLLTRLAAAYPGIRLRVVESPSAYLWDWLSDGKLDIALLFDRKSSTEVVCEDFAQEDLYLVGSHSLLNLQEINVKRLSEFPLVMASRLNRIRTLLDNHLAGHDLTLNVSIEIDSGEFQVRLIETGNWFGIQAASSVAEKLRTRQLQAALIVPRVTRTICIARHRGKLTDPCVARVITELKQESERMFENGLWPARKIT</sequence>
<name>A0ABT5NLW5_9PSED</name>
<keyword evidence="7" id="KW-1185">Reference proteome</keyword>
<dbReference type="Pfam" id="PF00126">
    <property type="entry name" value="HTH_1"/>
    <property type="match status" value="1"/>
</dbReference>
<dbReference type="SUPFAM" id="SSF46785">
    <property type="entry name" value="Winged helix' DNA-binding domain"/>
    <property type="match status" value="1"/>
</dbReference>
<dbReference type="InterPro" id="IPR000847">
    <property type="entry name" value="LysR_HTH_N"/>
</dbReference>
<keyword evidence="2" id="KW-0805">Transcription regulation</keyword>
<proteinExistence type="inferred from homology"/>
<comment type="similarity">
    <text evidence="1">Belongs to the LysR transcriptional regulatory family.</text>
</comment>
<dbReference type="EMBL" id="JAMDHD010000057">
    <property type="protein sequence ID" value="MDD0988702.1"/>
    <property type="molecule type" value="Genomic_DNA"/>
</dbReference>
<dbReference type="Gene3D" id="3.40.190.290">
    <property type="match status" value="1"/>
</dbReference>
<dbReference type="Pfam" id="PF03466">
    <property type="entry name" value="LysR_substrate"/>
    <property type="match status" value="1"/>
</dbReference>
<dbReference type="PRINTS" id="PR00039">
    <property type="entry name" value="HTHLYSR"/>
</dbReference>
<dbReference type="Gene3D" id="1.10.10.10">
    <property type="entry name" value="Winged helix-like DNA-binding domain superfamily/Winged helix DNA-binding domain"/>
    <property type="match status" value="1"/>
</dbReference>
<dbReference type="Proteomes" id="UP001148189">
    <property type="component" value="Unassembled WGS sequence"/>
</dbReference>
<keyword evidence="4" id="KW-0804">Transcription</keyword>
<organism evidence="6 7">
    <name type="scientific">Pseudomonas shahriarae</name>
    <dbReference type="NCBI Taxonomy" id="2745512"/>
    <lineage>
        <taxon>Bacteria</taxon>
        <taxon>Pseudomonadati</taxon>
        <taxon>Pseudomonadota</taxon>
        <taxon>Gammaproteobacteria</taxon>
        <taxon>Pseudomonadales</taxon>
        <taxon>Pseudomonadaceae</taxon>
        <taxon>Pseudomonas</taxon>
    </lineage>
</organism>
<feature type="domain" description="HTH lysR-type" evidence="5">
    <location>
        <begin position="7"/>
        <end position="64"/>
    </location>
</feature>
<evidence type="ECO:0000256" key="3">
    <source>
        <dbReference type="ARBA" id="ARBA00023125"/>
    </source>
</evidence>
<evidence type="ECO:0000256" key="4">
    <source>
        <dbReference type="ARBA" id="ARBA00023163"/>
    </source>
</evidence>
<evidence type="ECO:0000313" key="6">
    <source>
        <dbReference type="EMBL" id="MDD0988702.1"/>
    </source>
</evidence>
<comment type="caution">
    <text evidence="6">The sequence shown here is derived from an EMBL/GenBank/DDBJ whole genome shotgun (WGS) entry which is preliminary data.</text>
</comment>
<dbReference type="InterPro" id="IPR036388">
    <property type="entry name" value="WH-like_DNA-bd_sf"/>
</dbReference>
<dbReference type="GeneID" id="97823544"/>
<dbReference type="PANTHER" id="PTHR30126:SF39">
    <property type="entry name" value="HTH-TYPE TRANSCRIPTIONAL REGULATOR CYSL"/>
    <property type="match status" value="1"/>
</dbReference>
<dbReference type="RefSeq" id="WP_128593777.1">
    <property type="nucleotide sequence ID" value="NZ_CP077085.1"/>
</dbReference>
<dbReference type="SUPFAM" id="SSF53850">
    <property type="entry name" value="Periplasmic binding protein-like II"/>
    <property type="match status" value="1"/>
</dbReference>
<evidence type="ECO:0000256" key="2">
    <source>
        <dbReference type="ARBA" id="ARBA00023015"/>
    </source>
</evidence>
<accession>A0ABT5NLW5</accession>
<keyword evidence="3" id="KW-0238">DNA-binding</keyword>